<sequence>MTLLTKNDYLLNIFNYKLYKYINKTYIRFIDDLIEENDLKKFNIKTSFLDNYRRSRFYNEVFLITSSGNIEFLHKQNLIKFVYCDKCEINSLLNINIKNQKTYELIKVLEILQKKFFITNNISDIKYIQHSDILNMHKKVFNTFLSKPIISLILNNTAYRDRDNNIHKLSYLTPKKYFLNYIRIKRILSKYPLATDELIKKELKTEFDIDISTVQVFKIRKKYFIPSRTQRVHENNYESFEYYFSRPKLLINENLLKYKNSEAVYELISTSKINYTYKESYTVYIGSTKNLYKRLNEYINSKGHTPKLRAYIKSNLIYFRAVETKNYKGLETTLLNKFIDSFGELPLLNSNNSKK</sequence>
<dbReference type="Proteomes" id="UP000290191">
    <property type="component" value="Unassembled WGS sequence"/>
</dbReference>
<reference evidence="2 3" key="1">
    <citation type="submission" date="2017-10" db="EMBL/GenBank/DDBJ databases">
        <title>Genomics of the genus Arcobacter.</title>
        <authorList>
            <person name="Perez-Cataluna A."/>
            <person name="Figueras M.J."/>
        </authorList>
    </citation>
    <scope>NUCLEOTIDE SEQUENCE [LARGE SCALE GENOMIC DNA]</scope>
    <source>
        <strain evidence="2 3">DSM 24636</strain>
    </source>
</reference>
<dbReference type="InterPro" id="IPR000305">
    <property type="entry name" value="GIY-YIG_endonuc"/>
</dbReference>
<proteinExistence type="predicted"/>
<protein>
    <recommendedName>
        <fullName evidence="1">GIY-YIG domain-containing protein</fullName>
    </recommendedName>
</protein>
<evidence type="ECO:0000313" key="2">
    <source>
        <dbReference type="EMBL" id="RXJ63926.1"/>
    </source>
</evidence>
<dbReference type="SUPFAM" id="SSF82771">
    <property type="entry name" value="GIY-YIG endonuclease"/>
    <property type="match status" value="1"/>
</dbReference>
<organism evidence="2 3">
    <name type="scientific">Halarcobacter anaerophilus</name>
    <dbReference type="NCBI Taxonomy" id="877500"/>
    <lineage>
        <taxon>Bacteria</taxon>
        <taxon>Pseudomonadati</taxon>
        <taxon>Campylobacterota</taxon>
        <taxon>Epsilonproteobacteria</taxon>
        <taxon>Campylobacterales</taxon>
        <taxon>Arcobacteraceae</taxon>
        <taxon>Halarcobacter</taxon>
    </lineage>
</organism>
<evidence type="ECO:0000313" key="3">
    <source>
        <dbReference type="Proteomes" id="UP000290191"/>
    </source>
</evidence>
<comment type="caution">
    <text evidence="2">The sequence shown here is derived from an EMBL/GenBank/DDBJ whole genome shotgun (WGS) entry which is preliminary data.</text>
</comment>
<name>A0A4Q0Y1I9_9BACT</name>
<dbReference type="STRING" id="877500.GCA_000935065_03077"/>
<accession>A0A4Q0Y1I9</accession>
<feature type="domain" description="GIY-YIG" evidence="1">
    <location>
        <begin position="260"/>
        <end position="350"/>
    </location>
</feature>
<dbReference type="InterPro" id="IPR035901">
    <property type="entry name" value="GIY-YIG_endonuc_sf"/>
</dbReference>
<dbReference type="AlphaFoldDB" id="A0A4Q0Y1I9"/>
<gene>
    <name evidence="2" type="ORF">CRV06_02995</name>
</gene>
<evidence type="ECO:0000259" key="1">
    <source>
        <dbReference type="PROSITE" id="PS50164"/>
    </source>
</evidence>
<keyword evidence="3" id="KW-1185">Reference proteome</keyword>
<dbReference type="PROSITE" id="PS50164">
    <property type="entry name" value="GIY_YIG"/>
    <property type="match status" value="1"/>
</dbReference>
<dbReference type="EMBL" id="PDKO01000002">
    <property type="protein sequence ID" value="RXJ63926.1"/>
    <property type="molecule type" value="Genomic_DNA"/>
</dbReference>
<dbReference type="OrthoDB" id="5348865at2"/>
<dbReference type="Pfam" id="PF01541">
    <property type="entry name" value="GIY-YIG"/>
    <property type="match status" value="1"/>
</dbReference>